<dbReference type="InterPro" id="IPR000490">
    <property type="entry name" value="Glyco_hydro_17"/>
</dbReference>
<evidence type="ECO:0000313" key="6">
    <source>
        <dbReference type="Proteomes" id="UP000283530"/>
    </source>
</evidence>
<dbReference type="AlphaFoldDB" id="A0A443P6G0"/>
<proteinExistence type="inferred from homology"/>
<dbReference type="SUPFAM" id="SSF51445">
    <property type="entry name" value="(Trans)glycosidases"/>
    <property type="match status" value="1"/>
</dbReference>
<keyword evidence="3" id="KW-0326">Glycosidase</keyword>
<evidence type="ECO:0000256" key="1">
    <source>
        <dbReference type="ARBA" id="ARBA00008773"/>
    </source>
</evidence>
<reference evidence="5 6" key="1">
    <citation type="journal article" date="2019" name="Nat. Plants">
        <title>Stout camphor tree genome fills gaps in understanding of flowering plant genome evolution.</title>
        <authorList>
            <person name="Chaw S.M."/>
            <person name="Liu Y.C."/>
            <person name="Wu Y.W."/>
            <person name="Wang H.Y."/>
            <person name="Lin C.I."/>
            <person name="Wu C.S."/>
            <person name="Ke H.M."/>
            <person name="Chang L.Y."/>
            <person name="Hsu C.Y."/>
            <person name="Yang H.T."/>
            <person name="Sudianto E."/>
            <person name="Hsu M.H."/>
            <person name="Wu K.P."/>
            <person name="Wang L.N."/>
            <person name="Leebens-Mack J.H."/>
            <person name="Tsai I.J."/>
        </authorList>
    </citation>
    <scope>NUCLEOTIDE SEQUENCE [LARGE SCALE GENOMIC DNA]</scope>
    <source>
        <strain evidence="6">cv. Chaw 1501</strain>
        <tissue evidence="5">Young leaves</tissue>
    </source>
</reference>
<keyword evidence="6" id="KW-1185">Reference proteome</keyword>
<dbReference type="Proteomes" id="UP000283530">
    <property type="component" value="Unassembled WGS sequence"/>
</dbReference>
<name>A0A443P6G0_9MAGN</name>
<evidence type="ECO:0000313" key="5">
    <source>
        <dbReference type="EMBL" id="RWR86351.1"/>
    </source>
</evidence>
<dbReference type="GO" id="GO:0004553">
    <property type="term" value="F:hydrolase activity, hydrolyzing O-glycosyl compounds"/>
    <property type="evidence" value="ECO:0007669"/>
    <property type="project" value="InterPro"/>
</dbReference>
<dbReference type="OrthoDB" id="1930412at2759"/>
<protein>
    <submittedName>
        <fullName evidence="5">Glucan endo-1,3-beta-glucosidase 3-like protein</fullName>
    </submittedName>
</protein>
<organism evidence="5 6">
    <name type="scientific">Cinnamomum micranthum f. kanehirae</name>
    <dbReference type="NCBI Taxonomy" id="337451"/>
    <lineage>
        <taxon>Eukaryota</taxon>
        <taxon>Viridiplantae</taxon>
        <taxon>Streptophyta</taxon>
        <taxon>Embryophyta</taxon>
        <taxon>Tracheophyta</taxon>
        <taxon>Spermatophyta</taxon>
        <taxon>Magnoliopsida</taxon>
        <taxon>Magnoliidae</taxon>
        <taxon>Laurales</taxon>
        <taxon>Lauraceae</taxon>
        <taxon>Cinnamomum</taxon>
    </lineage>
</organism>
<sequence>MPFPTQVVALLKSQQIPHVRLYDMDRAILMALANTGIHVMVSVPNNDLLGLGQSNGTTANWVARNVVVHVPATNINAITIGSEVPTSLPNAALVLVSALQFIHSALAAANLDSQIKVSAPHSSAIILDSFPPLQAFFNHL</sequence>
<dbReference type="Gene3D" id="3.20.20.80">
    <property type="entry name" value="Glycosidases"/>
    <property type="match status" value="1"/>
</dbReference>
<dbReference type="InterPro" id="IPR017853">
    <property type="entry name" value="GH"/>
</dbReference>
<dbReference type="PANTHER" id="PTHR32227">
    <property type="entry name" value="GLUCAN ENDO-1,3-BETA-GLUCOSIDASE BG1-RELATED-RELATED"/>
    <property type="match status" value="1"/>
</dbReference>
<evidence type="ECO:0000256" key="2">
    <source>
        <dbReference type="ARBA" id="ARBA00022801"/>
    </source>
</evidence>
<dbReference type="GO" id="GO:0005975">
    <property type="term" value="P:carbohydrate metabolic process"/>
    <property type="evidence" value="ECO:0007669"/>
    <property type="project" value="InterPro"/>
</dbReference>
<evidence type="ECO:0000256" key="3">
    <source>
        <dbReference type="ARBA" id="ARBA00023295"/>
    </source>
</evidence>
<keyword evidence="2" id="KW-0378">Hydrolase</keyword>
<dbReference type="Pfam" id="PF00332">
    <property type="entry name" value="Glyco_hydro_17"/>
    <property type="match status" value="1"/>
</dbReference>
<accession>A0A443P6G0</accession>
<evidence type="ECO:0000256" key="4">
    <source>
        <dbReference type="RuleBase" id="RU004335"/>
    </source>
</evidence>
<dbReference type="STRING" id="337451.A0A443P6G0"/>
<dbReference type="InterPro" id="IPR044965">
    <property type="entry name" value="Glyco_hydro_17_plant"/>
</dbReference>
<comment type="similarity">
    <text evidence="1 4">Belongs to the glycosyl hydrolase 17 family.</text>
</comment>
<dbReference type="EMBL" id="QPKB01000006">
    <property type="protein sequence ID" value="RWR86351.1"/>
    <property type="molecule type" value="Genomic_DNA"/>
</dbReference>
<comment type="caution">
    <text evidence="5">The sequence shown here is derived from an EMBL/GenBank/DDBJ whole genome shotgun (WGS) entry which is preliminary data.</text>
</comment>
<gene>
    <name evidence="5" type="ORF">CKAN_01524400</name>
</gene>